<feature type="transmembrane region" description="Helical" evidence="1">
    <location>
        <begin position="43"/>
        <end position="64"/>
    </location>
</feature>
<comment type="caution">
    <text evidence="2">The sequence shown here is derived from an EMBL/GenBank/DDBJ whole genome shotgun (WGS) entry which is preliminary data.</text>
</comment>
<protein>
    <submittedName>
        <fullName evidence="2">Uncharacterized protein</fullName>
    </submittedName>
</protein>
<sequence>MSAPGPFLVIPATLWTVAAAASLIAAIALSVRTKRRGAAPDVWNPFGAGFPVTAMAAITGYAVAVVATDRFYPRTAAFSVLWPAMAAVALAHVAGRRARGWPQWATAAFAAVGAGLYGALPI</sequence>
<dbReference type="Proteomes" id="UP001180754">
    <property type="component" value="Unassembled WGS sequence"/>
</dbReference>
<accession>A0ABU2XTF1</accession>
<keyword evidence="3" id="KW-1185">Reference proteome</keyword>
<evidence type="ECO:0000313" key="3">
    <source>
        <dbReference type="Proteomes" id="UP001180754"/>
    </source>
</evidence>
<evidence type="ECO:0000313" key="2">
    <source>
        <dbReference type="EMBL" id="MDT0548335.1"/>
    </source>
</evidence>
<organism evidence="2 3">
    <name type="scientific">Streptomyces lonegramiae</name>
    <dbReference type="NCBI Taxonomy" id="3075524"/>
    <lineage>
        <taxon>Bacteria</taxon>
        <taxon>Bacillati</taxon>
        <taxon>Actinomycetota</taxon>
        <taxon>Actinomycetes</taxon>
        <taxon>Kitasatosporales</taxon>
        <taxon>Streptomycetaceae</taxon>
        <taxon>Streptomyces</taxon>
    </lineage>
</organism>
<reference evidence="2" key="1">
    <citation type="submission" date="2024-05" db="EMBL/GenBank/DDBJ databases">
        <title>30 novel species of actinomycetes from the DSMZ collection.</title>
        <authorList>
            <person name="Nouioui I."/>
        </authorList>
    </citation>
    <scope>NUCLEOTIDE SEQUENCE</scope>
    <source>
        <strain evidence="2">DSM 41529</strain>
    </source>
</reference>
<feature type="transmembrane region" description="Helical" evidence="1">
    <location>
        <begin position="101"/>
        <end position="120"/>
    </location>
</feature>
<keyword evidence="1" id="KW-0812">Transmembrane</keyword>
<keyword evidence="1" id="KW-1133">Transmembrane helix</keyword>
<name>A0ABU2XTF1_9ACTN</name>
<proteinExistence type="predicted"/>
<feature type="transmembrane region" description="Helical" evidence="1">
    <location>
        <begin position="12"/>
        <end position="31"/>
    </location>
</feature>
<keyword evidence="1" id="KW-0472">Membrane</keyword>
<feature type="transmembrane region" description="Helical" evidence="1">
    <location>
        <begin position="76"/>
        <end position="94"/>
    </location>
</feature>
<gene>
    <name evidence="2" type="ORF">RND15_37435</name>
</gene>
<evidence type="ECO:0000256" key="1">
    <source>
        <dbReference type="SAM" id="Phobius"/>
    </source>
</evidence>
<dbReference type="EMBL" id="JAVRFD010000025">
    <property type="protein sequence ID" value="MDT0548335.1"/>
    <property type="molecule type" value="Genomic_DNA"/>
</dbReference>
<dbReference type="RefSeq" id="WP_311728904.1">
    <property type="nucleotide sequence ID" value="NZ_JAVRFD010000025.1"/>
</dbReference>